<evidence type="ECO:0000256" key="4">
    <source>
        <dbReference type="ARBA" id="ARBA00022723"/>
    </source>
</evidence>
<dbReference type="PANTHER" id="PTHR11409">
    <property type="entry name" value="ADENOSINE DEAMINASE"/>
    <property type="match status" value="1"/>
</dbReference>
<evidence type="ECO:0000256" key="1">
    <source>
        <dbReference type="ARBA" id="ARBA00001947"/>
    </source>
</evidence>
<name>A0ABM0M424_SACKO</name>
<dbReference type="Proteomes" id="UP000694865">
    <property type="component" value="Unplaced"/>
</dbReference>
<dbReference type="GeneID" id="100376565"/>
<evidence type="ECO:0000256" key="3">
    <source>
        <dbReference type="ARBA" id="ARBA00012784"/>
    </source>
</evidence>
<evidence type="ECO:0000259" key="7">
    <source>
        <dbReference type="Pfam" id="PF00962"/>
    </source>
</evidence>
<evidence type="ECO:0000313" key="8">
    <source>
        <dbReference type="Proteomes" id="UP000694865"/>
    </source>
</evidence>
<gene>
    <name evidence="9" type="primary">LOC100376565</name>
</gene>
<organism evidence="8 9">
    <name type="scientific">Saccoglossus kowalevskii</name>
    <name type="common">Acorn worm</name>
    <dbReference type="NCBI Taxonomy" id="10224"/>
    <lineage>
        <taxon>Eukaryota</taxon>
        <taxon>Metazoa</taxon>
        <taxon>Hemichordata</taxon>
        <taxon>Enteropneusta</taxon>
        <taxon>Harrimaniidae</taxon>
        <taxon>Saccoglossus</taxon>
    </lineage>
</organism>
<dbReference type="InterPro" id="IPR006330">
    <property type="entry name" value="Ado/ade_deaminase"/>
</dbReference>
<dbReference type="PANTHER" id="PTHR11409:SF43">
    <property type="entry name" value="ADENOSINE DEAMINASE"/>
    <property type="match status" value="1"/>
</dbReference>
<dbReference type="InterPro" id="IPR001365">
    <property type="entry name" value="A_deaminase_dom"/>
</dbReference>
<sequence length="354" mass="39880">MAASSVTKFRVELHCHLDGSIRVSSLYELAKKRGSPYGQKPFEEFKNDVTYTEIGNLTKFLKTFKIFIPWIVGDREFIKRMAYELCEDKANQGVAYIEMRYCPHFFASAKVAELKRVDGDLTPHGVVQCVNEGLKEGCKDFGITAKSILCCMRGFSAWSPQIIELCKEFHNDTVVGIDLAGDEDLPLTDEAVRCGIHRTVHAGESGPSAHVKTAIDVMKAERIGHGYHVLEDEKLYERVLEDQIHFEVCPMSSYYLSSAGTENFRKHPAVRFAKDNLNFSFNTDDESIFETSLPNEFNVGYNKMGLSEAVLTKLVFNAARSSFLPENEKLDLIRHLQGVYGMTNNVNTSQCNTL</sequence>
<keyword evidence="8" id="KW-1185">Reference proteome</keyword>
<comment type="cofactor">
    <cofactor evidence="1">
        <name>Zn(2+)</name>
        <dbReference type="ChEBI" id="CHEBI:29105"/>
    </cofactor>
</comment>
<keyword evidence="4" id="KW-0479">Metal-binding</keyword>
<dbReference type="Gene3D" id="3.20.20.140">
    <property type="entry name" value="Metal-dependent hydrolases"/>
    <property type="match status" value="1"/>
</dbReference>
<feature type="domain" description="Adenosine deaminase" evidence="7">
    <location>
        <begin position="11"/>
        <end position="336"/>
    </location>
</feature>
<reference evidence="9" key="1">
    <citation type="submission" date="2025-08" db="UniProtKB">
        <authorList>
            <consortium name="RefSeq"/>
        </authorList>
    </citation>
    <scope>IDENTIFICATION</scope>
    <source>
        <tissue evidence="9">Testes</tissue>
    </source>
</reference>
<evidence type="ECO:0000256" key="6">
    <source>
        <dbReference type="ARBA" id="ARBA00022833"/>
    </source>
</evidence>
<dbReference type="SUPFAM" id="SSF51556">
    <property type="entry name" value="Metallo-dependent hydrolases"/>
    <property type="match status" value="1"/>
</dbReference>
<accession>A0ABM0M424</accession>
<protein>
    <recommendedName>
        <fullName evidence="3">adenosine deaminase</fullName>
        <ecNumber evidence="3">3.5.4.4</ecNumber>
    </recommendedName>
</protein>
<evidence type="ECO:0000256" key="5">
    <source>
        <dbReference type="ARBA" id="ARBA00022801"/>
    </source>
</evidence>
<dbReference type="Pfam" id="PF00962">
    <property type="entry name" value="A_deaminase"/>
    <property type="match status" value="1"/>
</dbReference>
<dbReference type="EC" id="3.5.4.4" evidence="3"/>
<dbReference type="InterPro" id="IPR032466">
    <property type="entry name" value="Metal_Hydrolase"/>
</dbReference>
<keyword evidence="6" id="KW-0862">Zinc</keyword>
<evidence type="ECO:0000256" key="2">
    <source>
        <dbReference type="ARBA" id="ARBA00006676"/>
    </source>
</evidence>
<keyword evidence="5" id="KW-0378">Hydrolase</keyword>
<dbReference type="NCBIfam" id="TIGR01430">
    <property type="entry name" value="aden_deam"/>
    <property type="match status" value="1"/>
</dbReference>
<comment type="similarity">
    <text evidence="2">Belongs to the metallo-dependent hydrolases superfamily. Adenosine and AMP deaminases family.</text>
</comment>
<dbReference type="RefSeq" id="XP_006814765.1">
    <property type="nucleotide sequence ID" value="XM_006814702.1"/>
</dbReference>
<proteinExistence type="inferred from homology"/>
<evidence type="ECO:0000313" key="9">
    <source>
        <dbReference type="RefSeq" id="XP_006814765.1"/>
    </source>
</evidence>